<reference evidence="1" key="2">
    <citation type="submission" date="2021-04" db="EMBL/GenBank/DDBJ databases">
        <authorList>
            <person name="Dong X."/>
        </authorList>
    </citation>
    <scope>NUCLEOTIDE SEQUENCE</scope>
    <source>
        <strain evidence="1">ZWT</strain>
    </source>
</reference>
<dbReference type="RefSeq" id="WP_250859263.1">
    <property type="nucleotide sequence ID" value="NZ_JAGSOJ010000002.1"/>
</dbReference>
<evidence type="ECO:0000313" key="2">
    <source>
        <dbReference type="Proteomes" id="UP001056429"/>
    </source>
</evidence>
<proteinExistence type="predicted"/>
<sequence length="701" mass="80924">MKRFMLINTVIFFLILGVKSGLIRKISNYDTIEYFTKVEGKEILINKNNKWNEIKITGINMNPGKPGAFPGDSFISNEEYLRWFSYIKDMNVNCIRIQNIMPEEFYEALEQFNNEKEEPLYILQGIYFNEVYLKDGYNPQTKDMKKKFKDYIEAVVNIVHGESYNRVNLNLFESYKTNVSKYVIGYTVGIEWQAHDLIYSEIMNDKSPYEGEYFYTSENASSFESFLAEAGDYVAQYEAKNYGEQRLITFVGSSSLHIKKSTSLSNGSTIILEQDEKDNIKSFIDVENIKTTEELKTGIFVSYNIYPSVSTLLMYEGDSGLFFSDINNYHTIPVVISEYGIPSSRLATDFISDTSKGYINETEQAQALVDTYNAIKKSGCAGSIIAEWGDSWFRSAWNTKDRIILDKSAYWSDTQTYSQSFGLMAFEPGNEESVSYPDNSNNEWKEEDILSSKPEVSLSMKSDEKYLYFMVNMKDGFNPLSEDIYIDLDVTPNSGATKSTQYDLQFDGQADFIIHVSDVESSKVLVHEYYNTHNFLEQEKQLQIRPDIINHTSDMDEFSEIMIYTRPKTYVEALGGFVEKQSTETGRLIHGNGNPTISEFNSISDFYIGEDYVEVRIPWALLNFMDPSTKQIHDDYYDTFDITPISIKGIYAGVTVKENNDTINRIDSKLYKWNQWTKPTYHERLKKSYYLLKEELSKASN</sequence>
<accession>A0A9J6P0Q5</accession>
<dbReference type="InterPro" id="IPR017853">
    <property type="entry name" value="GH"/>
</dbReference>
<name>A0A9J6P0Q5_9CLOT</name>
<keyword evidence="2" id="KW-1185">Reference proteome</keyword>
<evidence type="ECO:0000313" key="1">
    <source>
        <dbReference type="EMBL" id="MCM1990223.1"/>
    </source>
</evidence>
<comment type="caution">
    <text evidence="1">The sequence shown here is derived from an EMBL/GenBank/DDBJ whole genome shotgun (WGS) entry which is preliminary data.</text>
</comment>
<dbReference type="EMBL" id="JAGSOJ010000002">
    <property type="protein sequence ID" value="MCM1990223.1"/>
    <property type="molecule type" value="Genomic_DNA"/>
</dbReference>
<dbReference type="SUPFAM" id="SSF51445">
    <property type="entry name" value="(Trans)glycosidases"/>
    <property type="match status" value="1"/>
</dbReference>
<gene>
    <name evidence="1" type="ORF">KDK92_10805</name>
</gene>
<protein>
    <submittedName>
        <fullName evidence="1">Uncharacterized protein</fullName>
    </submittedName>
</protein>
<organism evidence="1 2">
    <name type="scientific">Oceanirhabdus seepicola</name>
    <dbReference type="NCBI Taxonomy" id="2828781"/>
    <lineage>
        <taxon>Bacteria</taxon>
        <taxon>Bacillati</taxon>
        <taxon>Bacillota</taxon>
        <taxon>Clostridia</taxon>
        <taxon>Eubacteriales</taxon>
        <taxon>Clostridiaceae</taxon>
        <taxon>Oceanirhabdus</taxon>
    </lineage>
</organism>
<dbReference type="AlphaFoldDB" id="A0A9J6P0Q5"/>
<dbReference type="Gene3D" id="3.20.20.80">
    <property type="entry name" value="Glycosidases"/>
    <property type="match status" value="1"/>
</dbReference>
<reference evidence="1" key="1">
    <citation type="journal article" date="2021" name="mSystems">
        <title>Bacteria and Archaea Synergistically Convert Glycine Betaine to Biogenic Methane in the Formosa Cold Seep of the South China Sea.</title>
        <authorList>
            <person name="Li L."/>
            <person name="Zhang W."/>
            <person name="Zhang S."/>
            <person name="Song L."/>
            <person name="Sun Q."/>
            <person name="Zhang H."/>
            <person name="Xiang H."/>
            <person name="Dong X."/>
        </authorList>
    </citation>
    <scope>NUCLEOTIDE SEQUENCE</scope>
    <source>
        <strain evidence="1">ZWT</strain>
    </source>
</reference>
<dbReference type="Proteomes" id="UP001056429">
    <property type="component" value="Unassembled WGS sequence"/>
</dbReference>